<dbReference type="PROSITE" id="PS00217">
    <property type="entry name" value="SUGAR_TRANSPORT_2"/>
    <property type="match status" value="1"/>
</dbReference>
<dbReference type="PROSITE" id="PS50850">
    <property type="entry name" value="MFS"/>
    <property type="match status" value="1"/>
</dbReference>
<evidence type="ECO:0000256" key="1">
    <source>
        <dbReference type="ARBA" id="ARBA00004141"/>
    </source>
</evidence>
<evidence type="ECO:0000256" key="3">
    <source>
        <dbReference type="ARBA" id="ARBA00022448"/>
    </source>
</evidence>
<dbReference type="CDD" id="cd17356">
    <property type="entry name" value="MFS_HXT"/>
    <property type="match status" value="1"/>
</dbReference>
<dbReference type="EMBL" id="JAGIXG020000081">
    <property type="protein sequence ID" value="KAI6778126.1"/>
    <property type="molecule type" value="Genomic_DNA"/>
</dbReference>
<comment type="subcellular location">
    <subcellularLocation>
        <location evidence="1">Membrane</location>
        <topology evidence="1">Multi-pass membrane protein</topology>
    </subcellularLocation>
</comment>
<dbReference type="InterPro" id="IPR020846">
    <property type="entry name" value="MFS_dom"/>
</dbReference>
<evidence type="ECO:0000259" key="10">
    <source>
        <dbReference type="PROSITE" id="PS50850"/>
    </source>
</evidence>
<dbReference type="GeneID" id="75828446"/>
<dbReference type="Pfam" id="PF00083">
    <property type="entry name" value="Sugar_tr"/>
    <property type="match status" value="1"/>
</dbReference>
<dbReference type="SUPFAM" id="SSF103473">
    <property type="entry name" value="MFS general substrate transporter"/>
    <property type="match status" value="1"/>
</dbReference>
<feature type="transmembrane region" description="Helical" evidence="9">
    <location>
        <begin position="465"/>
        <end position="483"/>
    </location>
</feature>
<sequence length="535" mass="57949">MTTRAGIATANIPHSLQSIISFPSKKPIMYRIWNVYVLAAFGTIGGMLFGFEVSSMSAWIGSDQYRAYFNDPDSTTQGGITASMSGGSLVGALVAGQIADMLGRKIALQIASVIWIIGAVLQCSSQNIGHLIAGRIVGGLAIGITSSQCLVYLAELAPAKTRGRITGIQQWSIEWGILIMYLISYGCVRGVSGPAAFRIAWGIQAVPGFILFAVLFLFPESPRWLANKDRWEECHDILANLHAKGDRSNVLVLAELDEVREAVRIANESKDIGYLGLFAPGVWKRTLVGVSVQVWQQLLGGNVMLYYLVYIFNMAGMYGNIALTSSIIQYVIFLVTTGAVLPVIDRVGRRNLLLVGAVICAALHFATGAVMAVHGNPVTNVDGNYNLKWSITGAPAKGVIAMCYIFVGVYGLTWAPGAWIYAAEVFPLRYRAKGVGLAAAGNWAFNLALAFFVPPAFTNIQWKTYMIFGAFCIAMTFHIFFTYPETVKKSLEEIDTIFDENLPPWKSAQVGGFDKKVASMAAGKDGPEASQTETV</sequence>
<feature type="transmembrane region" description="Helical" evidence="9">
    <location>
        <begin position="351"/>
        <end position="374"/>
    </location>
</feature>
<evidence type="ECO:0000256" key="8">
    <source>
        <dbReference type="RuleBase" id="RU003346"/>
    </source>
</evidence>
<gene>
    <name evidence="11" type="ORF">J7T54_001930</name>
</gene>
<dbReference type="InterPro" id="IPR005829">
    <property type="entry name" value="Sugar_transporter_CS"/>
</dbReference>
<keyword evidence="12" id="KW-1185">Reference proteome</keyword>
<dbReference type="InterPro" id="IPR036259">
    <property type="entry name" value="MFS_trans_sf"/>
</dbReference>
<proteinExistence type="inferred from homology"/>
<evidence type="ECO:0000256" key="9">
    <source>
        <dbReference type="SAM" id="Phobius"/>
    </source>
</evidence>
<evidence type="ECO:0000256" key="4">
    <source>
        <dbReference type="ARBA" id="ARBA00022692"/>
    </source>
</evidence>
<organism evidence="11 12">
    <name type="scientific">Emericellopsis cladophorae</name>
    <dbReference type="NCBI Taxonomy" id="2686198"/>
    <lineage>
        <taxon>Eukaryota</taxon>
        <taxon>Fungi</taxon>
        <taxon>Dikarya</taxon>
        <taxon>Ascomycota</taxon>
        <taxon>Pezizomycotina</taxon>
        <taxon>Sordariomycetes</taxon>
        <taxon>Hypocreomycetidae</taxon>
        <taxon>Hypocreales</taxon>
        <taxon>Bionectriaceae</taxon>
        <taxon>Emericellopsis</taxon>
    </lineage>
</organism>
<comment type="caution">
    <text evidence="11">The sequence shown here is derived from an EMBL/GenBank/DDBJ whole genome shotgun (WGS) entry which is preliminary data.</text>
</comment>
<evidence type="ECO:0000256" key="7">
    <source>
        <dbReference type="ARBA" id="ARBA00023180"/>
    </source>
</evidence>
<dbReference type="PANTHER" id="PTHR48022:SF54">
    <property type="entry name" value="GLUCOSE TRANSPORTER, PUTATIVE (AFU_ORTHOLOGUE AFUA_8G00890)-RELATED"/>
    <property type="match status" value="1"/>
</dbReference>
<reference evidence="11" key="2">
    <citation type="submission" date="2022-07" db="EMBL/GenBank/DDBJ databases">
        <authorList>
            <person name="Goncalves M.F.M."/>
            <person name="Hilario S."/>
            <person name="Van De Peer Y."/>
            <person name="Esteves A.C."/>
            <person name="Alves A."/>
        </authorList>
    </citation>
    <scope>NUCLEOTIDE SEQUENCE</scope>
    <source>
        <strain evidence="11">MUM 19.33</strain>
    </source>
</reference>
<dbReference type="PROSITE" id="PS00216">
    <property type="entry name" value="SUGAR_TRANSPORT_1"/>
    <property type="match status" value="2"/>
</dbReference>
<accession>A0A9P9XUR0</accession>
<feature type="transmembrane region" description="Helical" evidence="9">
    <location>
        <begin position="303"/>
        <end position="321"/>
    </location>
</feature>
<feature type="transmembrane region" description="Helical" evidence="9">
    <location>
        <begin position="327"/>
        <end position="344"/>
    </location>
</feature>
<dbReference type="NCBIfam" id="TIGR00879">
    <property type="entry name" value="SP"/>
    <property type="match status" value="1"/>
</dbReference>
<reference evidence="11" key="1">
    <citation type="journal article" date="2021" name="J Fungi (Basel)">
        <title>Genomic and Metabolomic Analyses of the Marine Fungus Emericellopsis cladophorae: Insights into Saltwater Adaptability Mechanisms and Its Biosynthetic Potential.</title>
        <authorList>
            <person name="Goncalves M.F.M."/>
            <person name="Hilario S."/>
            <person name="Van de Peer Y."/>
            <person name="Esteves A.C."/>
            <person name="Alves A."/>
        </authorList>
    </citation>
    <scope>NUCLEOTIDE SEQUENCE</scope>
    <source>
        <strain evidence="11">MUM 19.33</strain>
    </source>
</reference>
<dbReference type="InterPro" id="IPR005828">
    <property type="entry name" value="MFS_sugar_transport-like"/>
</dbReference>
<dbReference type="FunFam" id="1.20.1250.20:FF:000026">
    <property type="entry name" value="MFS quinate transporter QutD"/>
    <property type="match status" value="1"/>
</dbReference>
<keyword evidence="7" id="KW-0325">Glycoprotein</keyword>
<feature type="transmembrane region" description="Helical" evidence="9">
    <location>
        <begin position="35"/>
        <end position="60"/>
    </location>
</feature>
<dbReference type="OrthoDB" id="4142200at2759"/>
<feature type="transmembrane region" description="Helical" evidence="9">
    <location>
        <begin position="198"/>
        <end position="218"/>
    </location>
</feature>
<dbReference type="Proteomes" id="UP001055219">
    <property type="component" value="Unassembled WGS sequence"/>
</dbReference>
<evidence type="ECO:0000313" key="12">
    <source>
        <dbReference type="Proteomes" id="UP001055219"/>
    </source>
</evidence>
<feature type="transmembrane region" description="Helical" evidence="9">
    <location>
        <begin position="394"/>
        <end position="422"/>
    </location>
</feature>
<dbReference type="GO" id="GO:0016020">
    <property type="term" value="C:membrane"/>
    <property type="evidence" value="ECO:0007669"/>
    <property type="project" value="UniProtKB-SubCell"/>
</dbReference>
<feature type="transmembrane region" description="Helical" evidence="9">
    <location>
        <begin position="434"/>
        <end position="453"/>
    </location>
</feature>
<dbReference type="RefSeq" id="XP_051358982.1">
    <property type="nucleotide sequence ID" value="XM_051510078.1"/>
</dbReference>
<feature type="transmembrane region" description="Helical" evidence="9">
    <location>
        <begin position="175"/>
        <end position="192"/>
    </location>
</feature>
<dbReference type="InterPro" id="IPR050360">
    <property type="entry name" value="MFS_Sugar_Transporters"/>
</dbReference>
<evidence type="ECO:0000256" key="5">
    <source>
        <dbReference type="ARBA" id="ARBA00022989"/>
    </source>
</evidence>
<keyword evidence="6 9" id="KW-0472">Membrane</keyword>
<feature type="transmembrane region" description="Helical" evidence="9">
    <location>
        <begin position="80"/>
        <end position="99"/>
    </location>
</feature>
<evidence type="ECO:0000313" key="11">
    <source>
        <dbReference type="EMBL" id="KAI6778126.1"/>
    </source>
</evidence>
<evidence type="ECO:0000256" key="6">
    <source>
        <dbReference type="ARBA" id="ARBA00023136"/>
    </source>
</evidence>
<name>A0A9P9XUR0_9HYPO</name>
<dbReference type="InterPro" id="IPR003663">
    <property type="entry name" value="Sugar/inositol_transpt"/>
</dbReference>
<keyword evidence="5 9" id="KW-1133">Transmembrane helix</keyword>
<feature type="domain" description="Major facilitator superfamily (MFS) profile" evidence="10">
    <location>
        <begin position="38"/>
        <end position="487"/>
    </location>
</feature>
<keyword evidence="4 9" id="KW-0812">Transmembrane</keyword>
<dbReference type="GO" id="GO:0005351">
    <property type="term" value="F:carbohydrate:proton symporter activity"/>
    <property type="evidence" value="ECO:0007669"/>
    <property type="project" value="TreeGrafter"/>
</dbReference>
<feature type="transmembrane region" description="Helical" evidence="9">
    <location>
        <begin position="128"/>
        <end position="154"/>
    </location>
</feature>
<dbReference type="PRINTS" id="PR00171">
    <property type="entry name" value="SUGRTRNSPORT"/>
</dbReference>
<dbReference type="PANTHER" id="PTHR48022">
    <property type="entry name" value="PLASTIDIC GLUCOSE TRANSPORTER 4"/>
    <property type="match status" value="1"/>
</dbReference>
<evidence type="ECO:0000256" key="2">
    <source>
        <dbReference type="ARBA" id="ARBA00010992"/>
    </source>
</evidence>
<keyword evidence="3 8" id="KW-0813">Transport</keyword>
<comment type="similarity">
    <text evidence="2 8">Belongs to the major facilitator superfamily. Sugar transporter (TC 2.A.1.1) family.</text>
</comment>
<dbReference type="Gene3D" id="1.20.1250.20">
    <property type="entry name" value="MFS general substrate transporter like domains"/>
    <property type="match status" value="1"/>
</dbReference>
<dbReference type="AlphaFoldDB" id="A0A9P9XUR0"/>
<feature type="transmembrane region" description="Helical" evidence="9">
    <location>
        <begin position="106"/>
        <end position="122"/>
    </location>
</feature>
<protein>
    <submittedName>
        <fullName evidence="11">NADPH-dependent curcumin reductase CurA</fullName>
    </submittedName>
</protein>